<evidence type="ECO:0000256" key="3">
    <source>
        <dbReference type="ARBA" id="ARBA00022833"/>
    </source>
</evidence>
<sequence length="216" mass="24562">MPSHHTHHHASKSRGHRQCDQCGAIENPAIAKFRKCGGCLSTQYCSTNCQKVHWPGHRAVCVHTTEAISSSPEHIVHGLRKFAESYNDLLGWVAFQALQLRRHPANIRQRAFLVELSPRNHSDRARRFTIAGTHIISRSYISDPVVQQDIQRREHRARSMGGFGAMVVVLQCGGVSQVMPIEIQSGEQWRHNEEWSSVFHHCIEAGLEYYLPSNVW</sequence>
<evidence type="ECO:0000259" key="5">
    <source>
        <dbReference type="PROSITE" id="PS50865"/>
    </source>
</evidence>
<proteinExistence type="predicted"/>
<evidence type="ECO:0000256" key="4">
    <source>
        <dbReference type="PROSITE-ProRule" id="PRU00134"/>
    </source>
</evidence>
<dbReference type="Pfam" id="PF01753">
    <property type="entry name" value="zf-MYND"/>
    <property type="match status" value="1"/>
</dbReference>
<accession>A0A0D7BGZ6</accession>
<dbReference type="InterPro" id="IPR002893">
    <property type="entry name" value="Znf_MYND"/>
</dbReference>
<dbReference type="Gene3D" id="6.10.140.2220">
    <property type="match status" value="1"/>
</dbReference>
<gene>
    <name evidence="6" type="ORF">CYLTODRAFT_349672</name>
</gene>
<dbReference type="OrthoDB" id="432970at2759"/>
<evidence type="ECO:0000313" key="6">
    <source>
        <dbReference type="EMBL" id="KIY69354.1"/>
    </source>
</evidence>
<reference evidence="6 7" key="1">
    <citation type="journal article" date="2015" name="Fungal Genet. Biol.">
        <title>Evolution of novel wood decay mechanisms in Agaricales revealed by the genome sequences of Fistulina hepatica and Cylindrobasidium torrendii.</title>
        <authorList>
            <person name="Floudas D."/>
            <person name="Held B.W."/>
            <person name="Riley R."/>
            <person name="Nagy L.G."/>
            <person name="Koehler G."/>
            <person name="Ransdell A.S."/>
            <person name="Younus H."/>
            <person name="Chow J."/>
            <person name="Chiniquy J."/>
            <person name="Lipzen A."/>
            <person name="Tritt A."/>
            <person name="Sun H."/>
            <person name="Haridas S."/>
            <person name="LaButti K."/>
            <person name="Ohm R.A."/>
            <person name="Kues U."/>
            <person name="Blanchette R.A."/>
            <person name="Grigoriev I.V."/>
            <person name="Minto R.E."/>
            <person name="Hibbett D.S."/>
        </authorList>
    </citation>
    <scope>NUCLEOTIDE SEQUENCE [LARGE SCALE GENOMIC DNA]</scope>
    <source>
        <strain evidence="6 7">FP15055 ss-10</strain>
    </source>
</reference>
<feature type="domain" description="MYND-type" evidence="5">
    <location>
        <begin position="19"/>
        <end position="61"/>
    </location>
</feature>
<dbReference type="STRING" id="1314674.A0A0D7BGZ6"/>
<evidence type="ECO:0000313" key="7">
    <source>
        <dbReference type="Proteomes" id="UP000054007"/>
    </source>
</evidence>
<name>A0A0D7BGZ6_9AGAR</name>
<evidence type="ECO:0000256" key="1">
    <source>
        <dbReference type="ARBA" id="ARBA00022723"/>
    </source>
</evidence>
<dbReference type="AlphaFoldDB" id="A0A0D7BGZ6"/>
<keyword evidence="2 4" id="KW-0863">Zinc-finger</keyword>
<protein>
    <recommendedName>
        <fullName evidence="5">MYND-type domain-containing protein</fullName>
    </recommendedName>
</protein>
<organism evidence="6 7">
    <name type="scientific">Cylindrobasidium torrendii FP15055 ss-10</name>
    <dbReference type="NCBI Taxonomy" id="1314674"/>
    <lineage>
        <taxon>Eukaryota</taxon>
        <taxon>Fungi</taxon>
        <taxon>Dikarya</taxon>
        <taxon>Basidiomycota</taxon>
        <taxon>Agaricomycotina</taxon>
        <taxon>Agaricomycetes</taxon>
        <taxon>Agaricomycetidae</taxon>
        <taxon>Agaricales</taxon>
        <taxon>Marasmiineae</taxon>
        <taxon>Physalacriaceae</taxon>
        <taxon>Cylindrobasidium</taxon>
    </lineage>
</organism>
<keyword evidence="3" id="KW-0862">Zinc</keyword>
<keyword evidence="1" id="KW-0479">Metal-binding</keyword>
<dbReference type="Proteomes" id="UP000054007">
    <property type="component" value="Unassembled WGS sequence"/>
</dbReference>
<keyword evidence="7" id="KW-1185">Reference proteome</keyword>
<dbReference type="SUPFAM" id="SSF144232">
    <property type="entry name" value="HIT/MYND zinc finger-like"/>
    <property type="match status" value="1"/>
</dbReference>
<evidence type="ECO:0000256" key="2">
    <source>
        <dbReference type="ARBA" id="ARBA00022771"/>
    </source>
</evidence>
<dbReference type="PROSITE" id="PS50865">
    <property type="entry name" value="ZF_MYND_2"/>
    <property type="match status" value="1"/>
</dbReference>
<dbReference type="EMBL" id="KN880485">
    <property type="protein sequence ID" value="KIY69354.1"/>
    <property type="molecule type" value="Genomic_DNA"/>
</dbReference>
<dbReference type="GO" id="GO:0008270">
    <property type="term" value="F:zinc ion binding"/>
    <property type="evidence" value="ECO:0007669"/>
    <property type="project" value="UniProtKB-KW"/>
</dbReference>